<evidence type="ECO:0000256" key="1">
    <source>
        <dbReference type="SAM" id="MobiDB-lite"/>
    </source>
</evidence>
<organism evidence="2 3">
    <name type="scientific">Perkinsus olseni</name>
    <name type="common">Perkinsus atlanticus</name>
    <dbReference type="NCBI Taxonomy" id="32597"/>
    <lineage>
        <taxon>Eukaryota</taxon>
        <taxon>Sar</taxon>
        <taxon>Alveolata</taxon>
        <taxon>Perkinsozoa</taxon>
        <taxon>Perkinsea</taxon>
        <taxon>Perkinsida</taxon>
        <taxon>Perkinsidae</taxon>
        <taxon>Perkinsus</taxon>
    </lineage>
</organism>
<gene>
    <name evidence="2" type="ORF">FOZ62_029910</name>
</gene>
<sequence length="331" mass="36055">VKSLVDGRDRLIPTSYREWDPHLPPPITPPPKGGKDKPTILDGFMPVHDLIYEELPTERSVAVPLLVVLGLSIDNLLPSAASAKLTRLNLATSVSETLFQCAVETLRRGRDYSNDTLVGRVETLNVTVIRVRHHMLDDPCTTLDPLPVHWTPLPNPQARLPTSLKVCFDAVSKAIDKLCSSREEYDTPEWLDKTPRAVLQRIILPDPAPPPLPAANNDDLEGPVMEDSWDEEGNYSEISDTEDDGTASVMTEAATFPEPTPAEQAPASEADQNRVQQPSVADGAIDQATTSNTSEMRNGDGKSPEDGNGGDKSKGSKVMELLMLLQKGQQG</sequence>
<name>A0A7J6T5K0_PEROL</name>
<feature type="region of interest" description="Disordered" evidence="1">
    <location>
        <begin position="258"/>
        <end position="331"/>
    </location>
</feature>
<feature type="compositionally biased region" description="Acidic residues" evidence="1">
    <location>
        <begin position="227"/>
        <end position="245"/>
    </location>
</feature>
<feature type="region of interest" description="Disordered" evidence="1">
    <location>
        <begin position="204"/>
        <end position="246"/>
    </location>
</feature>
<dbReference type="EMBL" id="JABANM010009867">
    <property type="protein sequence ID" value="KAF4740251.1"/>
    <property type="molecule type" value="Genomic_DNA"/>
</dbReference>
<feature type="compositionally biased region" description="Basic and acidic residues" evidence="1">
    <location>
        <begin position="297"/>
        <end position="314"/>
    </location>
</feature>
<reference evidence="2 3" key="1">
    <citation type="submission" date="2020-04" db="EMBL/GenBank/DDBJ databases">
        <title>Perkinsus olseni comparative genomics.</title>
        <authorList>
            <person name="Bogema D.R."/>
        </authorList>
    </citation>
    <scope>NUCLEOTIDE SEQUENCE [LARGE SCALE GENOMIC DNA]</scope>
    <source>
        <strain evidence="2">ATCC PRA-205</strain>
    </source>
</reference>
<feature type="compositionally biased region" description="Polar residues" evidence="1">
    <location>
        <begin position="287"/>
        <end position="296"/>
    </location>
</feature>
<dbReference type="Proteomes" id="UP000574390">
    <property type="component" value="Unassembled WGS sequence"/>
</dbReference>
<evidence type="ECO:0000313" key="2">
    <source>
        <dbReference type="EMBL" id="KAF4740251.1"/>
    </source>
</evidence>
<protein>
    <submittedName>
        <fullName evidence="2">Uncharacterized protein</fullName>
    </submittedName>
</protein>
<evidence type="ECO:0000313" key="3">
    <source>
        <dbReference type="Proteomes" id="UP000574390"/>
    </source>
</evidence>
<dbReference type="AlphaFoldDB" id="A0A7J6T5K0"/>
<comment type="caution">
    <text evidence="2">The sequence shown here is derived from an EMBL/GenBank/DDBJ whole genome shotgun (WGS) entry which is preliminary data.</text>
</comment>
<accession>A0A7J6T5K0</accession>
<proteinExistence type="predicted"/>
<feature type="non-terminal residue" evidence="2">
    <location>
        <position position="1"/>
    </location>
</feature>